<accession>A0AAX3MTI9</accession>
<organism evidence="3 4">
    <name type="scientific">Paenibacillus urinalis</name>
    <dbReference type="NCBI Taxonomy" id="521520"/>
    <lineage>
        <taxon>Bacteria</taxon>
        <taxon>Bacillati</taxon>
        <taxon>Bacillota</taxon>
        <taxon>Bacilli</taxon>
        <taxon>Bacillales</taxon>
        <taxon>Paenibacillaceae</taxon>
        <taxon>Paenibacillus</taxon>
    </lineage>
</organism>
<dbReference type="Gene3D" id="3.40.710.10">
    <property type="entry name" value="DD-peptidase/beta-lactamase superfamily"/>
    <property type="match status" value="1"/>
</dbReference>
<dbReference type="EMBL" id="CP118101">
    <property type="protein sequence ID" value="WDH80935.1"/>
    <property type="molecule type" value="Genomic_DNA"/>
</dbReference>
<evidence type="ECO:0000313" key="4">
    <source>
        <dbReference type="Proteomes" id="UP001220962"/>
    </source>
</evidence>
<keyword evidence="1 3" id="KW-0378">Hydrolase</keyword>
<reference evidence="3" key="1">
    <citation type="submission" date="2023-02" db="EMBL/GenBank/DDBJ databases">
        <title>Pathogen: clinical or host-associated sample.</title>
        <authorList>
            <person name="Hergert J."/>
            <person name="Casey R."/>
            <person name="Wagner J."/>
            <person name="Young E.L."/>
            <person name="Oakeson K.F."/>
        </authorList>
    </citation>
    <scope>NUCLEOTIDE SEQUENCE</scope>
    <source>
        <strain evidence="3">2022CK-00830</strain>
    </source>
</reference>
<dbReference type="RefSeq" id="WP_047910491.1">
    <property type="nucleotide sequence ID" value="NZ_CP118101.1"/>
</dbReference>
<name>A0AAX3MTI9_9BACL</name>
<dbReference type="PANTHER" id="PTHR43283">
    <property type="entry name" value="BETA-LACTAMASE-RELATED"/>
    <property type="match status" value="1"/>
</dbReference>
<dbReference type="InterPro" id="IPR050789">
    <property type="entry name" value="Diverse_Enzym_Activities"/>
</dbReference>
<dbReference type="AlphaFoldDB" id="A0AAX3MTI9"/>
<dbReference type="InterPro" id="IPR012338">
    <property type="entry name" value="Beta-lactam/transpept-like"/>
</dbReference>
<dbReference type="GO" id="GO:0016787">
    <property type="term" value="F:hydrolase activity"/>
    <property type="evidence" value="ECO:0007669"/>
    <property type="project" value="UniProtKB-KW"/>
</dbReference>
<dbReference type="PANTHER" id="PTHR43283:SF11">
    <property type="entry name" value="BETA-LACTAMASE-RELATED DOMAIN-CONTAINING PROTEIN"/>
    <property type="match status" value="1"/>
</dbReference>
<dbReference type="InterPro" id="IPR001466">
    <property type="entry name" value="Beta-lactam-related"/>
</dbReference>
<dbReference type="Proteomes" id="UP001220962">
    <property type="component" value="Chromosome"/>
</dbReference>
<evidence type="ECO:0000256" key="1">
    <source>
        <dbReference type="ARBA" id="ARBA00022801"/>
    </source>
</evidence>
<gene>
    <name evidence="3" type="ORF">PUW23_15465</name>
</gene>
<protein>
    <submittedName>
        <fullName evidence="3">Serine hydrolase</fullName>
    </submittedName>
</protein>
<dbReference type="Pfam" id="PF00144">
    <property type="entry name" value="Beta-lactamase"/>
    <property type="match status" value="1"/>
</dbReference>
<evidence type="ECO:0000259" key="2">
    <source>
        <dbReference type="Pfam" id="PF00144"/>
    </source>
</evidence>
<dbReference type="SUPFAM" id="SSF56601">
    <property type="entry name" value="beta-lactamase/transpeptidase-like"/>
    <property type="match status" value="1"/>
</dbReference>
<feature type="domain" description="Beta-lactamase-related" evidence="2">
    <location>
        <begin position="13"/>
        <end position="329"/>
    </location>
</feature>
<proteinExistence type="predicted"/>
<sequence>MSQQLSQFEPMYRYIEQKVKAGAWPSAVLGITDKEHFIDLRSYGMHDHGTNIDSTSTYPVFSITKPMFGLAIMQLWEQGLLHPSQLITELLPEFGEQGKDKLSLWHLLTHTSGLDESYMARWAQGKLEADGMNHSKIFTSLVSSTLTAAPGTSVSYNNIAFTVLAEIIERISGMTYEDYLKTHIFDPLGMKDTGFGEPGADQSRMAPIGSFEAIAGRMDQLMSAKLPFGGLISTADDLMIFAKAMLNETKYAEDKRLLQPLTFRQMVTPQTLHIDEVDSDYGFVWKMPARHKGYIERDIFGHNGIGGCMVWMYPKQGYAFVLMTAQLAKTVDNIHVHNVFSSCLYE</sequence>
<evidence type="ECO:0000313" key="3">
    <source>
        <dbReference type="EMBL" id="WDH80935.1"/>
    </source>
</evidence>